<proteinExistence type="predicted"/>
<keyword evidence="2" id="KW-1185">Reference proteome</keyword>
<name>A1BJK0_CHLPD</name>
<dbReference type="KEGG" id="cph:Cpha266_2589"/>
<dbReference type="HOGENOM" id="CLU_188951_0_0_10"/>
<dbReference type="InterPro" id="IPR032720">
    <property type="entry name" value="Cys_rich_CWC"/>
</dbReference>
<evidence type="ECO:0000313" key="2">
    <source>
        <dbReference type="Proteomes" id="UP000008701"/>
    </source>
</evidence>
<dbReference type="STRING" id="290317.Cpha266_2589"/>
<gene>
    <name evidence="1" type="ordered locus">Cpha266_2589</name>
</gene>
<reference evidence="1 2" key="1">
    <citation type="submission" date="2006-12" db="EMBL/GenBank/DDBJ databases">
        <title>Complete sequence of Chlorobium phaeobacteroides DSM 266.</title>
        <authorList>
            <consortium name="US DOE Joint Genome Institute"/>
            <person name="Copeland A."/>
            <person name="Lucas S."/>
            <person name="Lapidus A."/>
            <person name="Barry K."/>
            <person name="Detter J.C."/>
            <person name="Glavina del Rio T."/>
            <person name="Hammon N."/>
            <person name="Israni S."/>
            <person name="Pitluck S."/>
            <person name="Goltsman E."/>
            <person name="Schmutz J."/>
            <person name="Larimer F."/>
            <person name="Land M."/>
            <person name="Hauser L."/>
            <person name="Mikhailova N."/>
            <person name="Li T."/>
            <person name="Overmann J."/>
            <person name="Bryant D.A."/>
            <person name="Richardson P."/>
        </authorList>
    </citation>
    <scope>NUCLEOTIDE SEQUENCE [LARGE SCALE GENOMIC DNA]</scope>
    <source>
        <strain evidence="1 2">DSM 266</strain>
    </source>
</reference>
<dbReference type="Pfam" id="PF14375">
    <property type="entry name" value="Cys_rich_CWC"/>
    <property type="match status" value="1"/>
</dbReference>
<organism evidence="1 2">
    <name type="scientific">Chlorobium phaeobacteroides (strain DSM 266 / SMG 266 / 2430)</name>
    <dbReference type="NCBI Taxonomy" id="290317"/>
    <lineage>
        <taxon>Bacteria</taxon>
        <taxon>Pseudomonadati</taxon>
        <taxon>Chlorobiota</taxon>
        <taxon>Chlorobiia</taxon>
        <taxon>Chlorobiales</taxon>
        <taxon>Chlorobiaceae</taxon>
        <taxon>Chlorobium/Pelodictyon group</taxon>
        <taxon>Chlorobium</taxon>
    </lineage>
</organism>
<evidence type="ECO:0000313" key="1">
    <source>
        <dbReference type="EMBL" id="ABL66577.1"/>
    </source>
</evidence>
<dbReference type="EMBL" id="CP000492">
    <property type="protein sequence ID" value="ABL66577.1"/>
    <property type="molecule type" value="Genomic_DNA"/>
</dbReference>
<sequence>MWFLNGLFEGFVNVMTIMTTDHEVKSSGERESICPVCGERFICAHSASCWCASRKIPAALSEYLAGRYDTCLCATCLDRLIEQFSAAGS</sequence>
<dbReference type="Proteomes" id="UP000008701">
    <property type="component" value="Chromosome"/>
</dbReference>
<accession>A1BJK0</accession>
<protein>
    <recommendedName>
        <fullName evidence="3">Cysteine-rich CWC</fullName>
    </recommendedName>
</protein>
<evidence type="ECO:0008006" key="3">
    <source>
        <dbReference type="Google" id="ProtNLM"/>
    </source>
</evidence>
<dbReference type="AlphaFoldDB" id="A1BJK0"/>